<evidence type="ECO:0000256" key="1">
    <source>
        <dbReference type="SAM" id="Phobius"/>
    </source>
</evidence>
<dbReference type="RefSeq" id="WP_019344558.1">
    <property type="nucleotide sequence ID" value="NZ_AGSZ01000169.1"/>
</dbReference>
<dbReference type="AlphaFoldDB" id="A0A0J8UFE2"/>
<evidence type="ECO:0000313" key="2">
    <source>
        <dbReference type="EMBL" id="KMV19135.1"/>
    </source>
</evidence>
<dbReference type="PATRIC" id="fig|451644.5.peg.1374"/>
<reference evidence="3 5" key="2">
    <citation type="submission" date="2016-06" db="EMBL/GenBank/DDBJ databases">
        <authorList>
            <person name="Kjaerup R.B."/>
            <person name="Dalgaard T.S."/>
            <person name="Juul-Madsen H.R."/>
        </authorList>
    </citation>
    <scope>NUCLEOTIDE SEQUENCE [LARGE SCALE GENOMIC DNA]</scope>
    <source>
        <strain evidence="3 5">ACS1953</strain>
    </source>
</reference>
<dbReference type="Proteomes" id="UP000037594">
    <property type="component" value="Unassembled WGS sequence"/>
</dbReference>
<accession>A0A0J8UFE2</accession>
<evidence type="ECO:0008006" key="6">
    <source>
        <dbReference type="Google" id="ProtNLM"/>
    </source>
</evidence>
<evidence type="ECO:0000313" key="5">
    <source>
        <dbReference type="Proteomes" id="UP000093779"/>
    </source>
</evidence>
<feature type="transmembrane region" description="Helical" evidence="1">
    <location>
        <begin position="55"/>
        <end position="78"/>
    </location>
</feature>
<keyword evidence="1" id="KW-0812">Transmembrane</keyword>
<reference evidence="2 4" key="1">
    <citation type="submission" date="2015-06" db="EMBL/GenBank/DDBJ databases">
        <title>Genome sequence of Mycobacterium conceptionense strain MLE.</title>
        <authorList>
            <person name="Greninger A.L."/>
            <person name="Cunningham G."/>
            <person name="Chiu C.Y."/>
            <person name="Miller S."/>
        </authorList>
    </citation>
    <scope>NUCLEOTIDE SEQUENCE [LARGE SCALE GENOMIC DNA]</scope>
    <source>
        <strain evidence="2 4">MLE</strain>
    </source>
</reference>
<protein>
    <recommendedName>
        <fullName evidence="6">Alkaline shock response membrane anchor protein AmaP</fullName>
    </recommendedName>
</protein>
<dbReference type="Proteomes" id="UP000093779">
    <property type="component" value="Unassembled WGS sequence"/>
</dbReference>
<keyword evidence="1" id="KW-1133">Transmembrane helix</keyword>
<evidence type="ECO:0000313" key="4">
    <source>
        <dbReference type="Proteomes" id="UP000037594"/>
    </source>
</evidence>
<name>A0A0J8UFE2_9MYCO</name>
<gene>
    <name evidence="3" type="ORF">A5726_15395</name>
    <name evidence="2" type="ORF">ACT17_06685</name>
</gene>
<sequence length="184" mass="19916">MTSAVRMMDRLVTAVVAVALLVTGGWLIGYRVNLPVARESADRLQPGLLTHTSEWPWWPAVLGGAGVIAVVLGLWLLLLHLRPAAVRTVDGDAGAVNLDRIADAVAADVGRHPVVQGAKARTRIDLGRPVMRITVRVAPDTPAAEVRRLARRCAADAQRAAGTDFEFQLLVEYVRPEKVRPQVI</sequence>
<dbReference type="OrthoDB" id="4627219at2"/>
<dbReference type="EMBL" id="LFOD01000004">
    <property type="protein sequence ID" value="KMV19135.1"/>
    <property type="molecule type" value="Genomic_DNA"/>
</dbReference>
<dbReference type="EMBL" id="LZHX01000051">
    <property type="protein sequence ID" value="OBF21008.1"/>
    <property type="molecule type" value="Genomic_DNA"/>
</dbReference>
<comment type="caution">
    <text evidence="2">The sequence shown here is derived from an EMBL/GenBank/DDBJ whole genome shotgun (WGS) entry which is preliminary data.</text>
</comment>
<proteinExistence type="predicted"/>
<keyword evidence="1" id="KW-0472">Membrane</keyword>
<organism evidence="2 4">
    <name type="scientific">Mycolicibacterium conceptionense</name>
    <dbReference type="NCBI Taxonomy" id="451644"/>
    <lineage>
        <taxon>Bacteria</taxon>
        <taxon>Bacillati</taxon>
        <taxon>Actinomycetota</taxon>
        <taxon>Actinomycetes</taxon>
        <taxon>Mycobacteriales</taxon>
        <taxon>Mycobacteriaceae</taxon>
        <taxon>Mycolicibacterium</taxon>
    </lineage>
</organism>
<evidence type="ECO:0000313" key="3">
    <source>
        <dbReference type="EMBL" id="OBF21008.1"/>
    </source>
</evidence>